<comment type="caution">
    <text evidence="3">The sequence shown here is derived from an EMBL/GenBank/DDBJ whole genome shotgun (WGS) entry which is preliminary data.</text>
</comment>
<dbReference type="Proteomes" id="UP000233256">
    <property type="component" value="Unassembled WGS sequence"/>
</dbReference>
<dbReference type="GO" id="GO:0030976">
    <property type="term" value="F:thiamine pyrophosphate binding"/>
    <property type="evidence" value="ECO:0007669"/>
    <property type="project" value="InterPro"/>
</dbReference>
<evidence type="ECO:0000259" key="2">
    <source>
        <dbReference type="Pfam" id="PF02775"/>
    </source>
</evidence>
<organism evidence="3 4">
    <name type="scientific">Candidatus Wallbacteria bacterium HGW-Wallbacteria-1</name>
    <dbReference type="NCBI Taxonomy" id="2013854"/>
    <lineage>
        <taxon>Bacteria</taxon>
        <taxon>Candidatus Walliibacteriota</taxon>
    </lineage>
</organism>
<accession>A0A2N1PIK5</accession>
<proteinExistence type="predicted"/>
<keyword evidence="1" id="KW-0560">Oxidoreductase</keyword>
<dbReference type="PANTHER" id="PTHR48084:SF1">
    <property type="entry name" value="2-OXOGLUTARATE SYNTHASE SUBUNIT KORB"/>
    <property type="match status" value="1"/>
</dbReference>
<dbReference type="AlphaFoldDB" id="A0A2N1PIK5"/>
<gene>
    <name evidence="3" type="ORF">CVV64_20010</name>
</gene>
<evidence type="ECO:0000256" key="1">
    <source>
        <dbReference type="ARBA" id="ARBA00023002"/>
    </source>
</evidence>
<dbReference type="CDD" id="cd03375">
    <property type="entry name" value="TPP_OGFOR"/>
    <property type="match status" value="1"/>
</dbReference>
<sequence>MRIGIDYKKYLRLDKFPHIWCVGCGNGTVMKAVIKAIDNLQLDKNEVVIVSGIGCSSRATGYLDFNTLHTTHGRALPFATGVKFSKPRLKVIVISGDGDCMAIGGNHFMHACRRNIDMTLVMINNGIYGMTGGQYSPATNYMEYGTTAPYGNIEQDSDNTAIAMACGASYVARSTTYHVAQLEKLITDGIQHKGFSVIEAIAQCPHHYGRKNKKGDGPAMVRQYKENAVPFSRAQNMSEEELKGKIVTGKFLQKESPEYCESYARLVLRAQGKEE</sequence>
<dbReference type="PANTHER" id="PTHR48084">
    <property type="entry name" value="2-OXOGLUTARATE OXIDOREDUCTASE SUBUNIT KORB-RELATED"/>
    <property type="match status" value="1"/>
</dbReference>
<dbReference type="GO" id="GO:0016625">
    <property type="term" value="F:oxidoreductase activity, acting on the aldehyde or oxo group of donors, iron-sulfur protein as acceptor"/>
    <property type="evidence" value="ECO:0007669"/>
    <property type="project" value="UniProtKB-ARBA"/>
</dbReference>
<dbReference type="Gene3D" id="3.40.50.970">
    <property type="match status" value="1"/>
</dbReference>
<dbReference type="InterPro" id="IPR051457">
    <property type="entry name" value="2-oxoacid:Fd_oxidoreductase"/>
</dbReference>
<reference evidence="3 4" key="1">
    <citation type="journal article" date="2017" name="ISME J.">
        <title>Potential for microbial H2 and metal transformations associated with novel bacteria and archaea in deep terrestrial subsurface sediments.</title>
        <authorList>
            <person name="Hernsdorf A.W."/>
            <person name="Amano Y."/>
            <person name="Miyakawa K."/>
            <person name="Ise K."/>
            <person name="Suzuki Y."/>
            <person name="Anantharaman K."/>
            <person name="Probst A."/>
            <person name="Burstein D."/>
            <person name="Thomas B.C."/>
            <person name="Banfield J.F."/>
        </authorList>
    </citation>
    <scope>NUCLEOTIDE SEQUENCE [LARGE SCALE GENOMIC DNA]</scope>
    <source>
        <strain evidence="3">HGW-Wallbacteria-1</strain>
    </source>
</reference>
<dbReference type="InterPro" id="IPR029061">
    <property type="entry name" value="THDP-binding"/>
</dbReference>
<dbReference type="SUPFAM" id="SSF52518">
    <property type="entry name" value="Thiamin diphosphate-binding fold (THDP-binding)"/>
    <property type="match status" value="1"/>
</dbReference>
<dbReference type="GO" id="GO:0045333">
    <property type="term" value="P:cellular respiration"/>
    <property type="evidence" value="ECO:0007669"/>
    <property type="project" value="UniProtKB-ARBA"/>
</dbReference>
<name>A0A2N1PIK5_9BACT</name>
<evidence type="ECO:0000313" key="3">
    <source>
        <dbReference type="EMBL" id="PKK88164.1"/>
    </source>
</evidence>
<dbReference type="InterPro" id="IPR011766">
    <property type="entry name" value="TPP_enzyme_TPP-bd"/>
</dbReference>
<feature type="domain" description="Thiamine pyrophosphate enzyme TPP-binding" evidence="2">
    <location>
        <begin position="53"/>
        <end position="199"/>
    </location>
</feature>
<dbReference type="EMBL" id="PGXC01000061">
    <property type="protein sequence ID" value="PKK88164.1"/>
    <property type="molecule type" value="Genomic_DNA"/>
</dbReference>
<evidence type="ECO:0000313" key="4">
    <source>
        <dbReference type="Proteomes" id="UP000233256"/>
    </source>
</evidence>
<dbReference type="Pfam" id="PF02775">
    <property type="entry name" value="TPP_enzyme_C"/>
    <property type="match status" value="1"/>
</dbReference>
<protein>
    <submittedName>
        <fullName evidence="3">2-oxoacid:ferredoxin oxidoreductase subunit beta</fullName>
    </submittedName>
</protein>